<dbReference type="CDD" id="cd06006">
    <property type="entry name" value="R3H_unknown_2"/>
    <property type="match status" value="1"/>
</dbReference>
<dbReference type="PANTHER" id="PTHR12360">
    <property type="entry name" value="NUCLEAR TRANSCRIPTION FACTOR, X-BOX BINDING 1 NFX1"/>
    <property type="match status" value="1"/>
</dbReference>
<dbReference type="GO" id="GO:0000981">
    <property type="term" value="F:DNA-binding transcription factor activity, RNA polymerase II-specific"/>
    <property type="evidence" value="ECO:0007669"/>
    <property type="project" value="TreeGrafter"/>
</dbReference>
<dbReference type="InterPro" id="IPR036867">
    <property type="entry name" value="R3H_dom_sf"/>
</dbReference>
<gene>
    <name evidence="3" type="ORF">N7492_003780</name>
</gene>
<name>A0A9W9IP96_9EURO</name>
<feature type="region of interest" description="Disordered" evidence="1">
    <location>
        <begin position="214"/>
        <end position="255"/>
    </location>
</feature>
<feature type="region of interest" description="Disordered" evidence="1">
    <location>
        <begin position="289"/>
        <end position="350"/>
    </location>
</feature>
<dbReference type="EMBL" id="JAPQKO010000002">
    <property type="protein sequence ID" value="KAJ5180570.1"/>
    <property type="molecule type" value="Genomic_DNA"/>
</dbReference>
<accession>A0A9W9IP96</accession>
<dbReference type="SUPFAM" id="SSF82708">
    <property type="entry name" value="R3H domain"/>
    <property type="match status" value="1"/>
</dbReference>
<feature type="domain" description="R3H" evidence="2">
    <location>
        <begin position="97"/>
        <end position="160"/>
    </location>
</feature>
<keyword evidence="4" id="KW-1185">Reference proteome</keyword>
<evidence type="ECO:0000259" key="2">
    <source>
        <dbReference type="PROSITE" id="PS51061"/>
    </source>
</evidence>
<comment type="caution">
    <text evidence="3">The sequence shown here is derived from an EMBL/GenBank/DDBJ whole genome shotgun (WGS) entry which is preliminary data.</text>
</comment>
<evidence type="ECO:0000313" key="3">
    <source>
        <dbReference type="EMBL" id="KAJ5180570.1"/>
    </source>
</evidence>
<evidence type="ECO:0000313" key="4">
    <source>
        <dbReference type="Proteomes" id="UP001146351"/>
    </source>
</evidence>
<reference evidence="3" key="2">
    <citation type="journal article" date="2023" name="IMA Fungus">
        <title>Comparative genomic study of the Penicillium genus elucidates a diverse pangenome and 15 lateral gene transfer events.</title>
        <authorList>
            <person name="Petersen C."/>
            <person name="Sorensen T."/>
            <person name="Nielsen M.R."/>
            <person name="Sondergaard T.E."/>
            <person name="Sorensen J.L."/>
            <person name="Fitzpatrick D.A."/>
            <person name="Frisvad J.C."/>
            <person name="Nielsen K.L."/>
        </authorList>
    </citation>
    <scope>NUCLEOTIDE SEQUENCE</scope>
    <source>
        <strain evidence="3">IBT 21917</strain>
    </source>
</reference>
<dbReference type="InterPro" id="IPR001374">
    <property type="entry name" value="R3H_dom"/>
</dbReference>
<dbReference type="InterPro" id="IPR034077">
    <property type="entry name" value="R3H_FAP1"/>
</dbReference>
<sequence length="350" mass="37240">MLTVTCGCGRIRQERRCNAAKAITSKGQIQQAERLPSLTPLTCDEECSRLERNRSLASALGIDINQSTTVQAFTSTNLPYSSETLDHYIKLASTVSLSTLQTYETNLHSLAVDSSNRSIRFQPAKPPLRAFSHSLAADWGFVTESHDPEPHRHVFVLKPLAWTPPIFGMGTGTSIGIGGMSVRECVKLRERERNKESEARRLAAIEAKSAREAAKAQAGSAGNGWAQVASRGKKPGADGSAASTRSTTPMQNPFGSRTMFSALVADGSEGAGGGAKKERLVLRSGVGAGKNLRASPAADVVESWEEAEEKEEQEEREQGKDESASTTEPIVLGQDETAPAGEAAASGVVG</sequence>
<dbReference type="PANTHER" id="PTHR12360:SF12">
    <property type="entry name" value="TRANSCRIPTIONAL REPRESSOR NF-X1"/>
    <property type="match status" value="1"/>
</dbReference>
<proteinExistence type="predicted"/>
<feature type="compositionally biased region" description="Acidic residues" evidence="1">
    <location>
        <begin position="302"/>
        <end position="315"/>
    </location>
</feature>
<dbReference type="SMART" id="SM00393">
    <property type="entry name" value="R3H"/>
    <property type="match status" value="1"/>
</dbReference>
<dbReference type="GO" id="GO:0000977">
    <property type="term" value="F:RNA polymerase II transcription regulatory region sequence-specific DNA binding"/>
    <property type="evidence" value="ECO:0007669"/>
    <property type="project" value="TreeGrafter"/>
</dbReference>
<dbReference type="Pfam" id="PF01424">
    <property type="entry name" value="R3H"/>
    <property type="match status" value="1"/>
</dbReference>
<dbReference type="AlphaFoldDB" id="A0A9W9IP96"/>
<dbReference type="Proteomes" id="UP001146351">
    <property type="component" value="Unassembled WGS sequence"/>
</dbReference>
<dbReference type="GO" id="GO:0005634">
    <property type="term" value="C:nucleus"/>
    <property type="evidence" value="ECO:0007669"/>
    <property type="project" value="TreeGrafter"/>
</dbReference>
<dbReference type="PROSITE" id="PS51061">
    <property type="entry name" value="R3H"/>
    <property type="match status" value="1"/>
</dbReference>
<reference evidence="3" key="1">
    <citation type="submission" date="2022-11" db="EMBL/GenBank/DDBJ databases">
        <authorList>
            <person name="Petersen C."/>
        </authorList>
    </citation>
    <scope>NUCLEOTIDE SEQUENCE</scope>
    <source>
        <strain evidence="3">IBT 21917</strain>
    </source>
</reference>
<dbReference type="GO" id="GO:0000122">
    <property type="term" value="P:negative regulation of transcription by RNA polymerase II"/>
    <property type="evidence" value="ECO:0007669"/>
    <property type="project" value="TreeGrafter"/>
</dbReference>
<dbReference type="InterPro" id="IPR034078">
    <property type="entry name" value="NFX1_fam"/>
</dbReference>
<dbReference type="Gene3D" id="3.30.1370.50">
    <property type="entry name" value="R3H-like domain"/>
    <property type="match status" value="1"/>
</dbReference>
<organism evidence="3 4">
    <name type="scientific">Penicillium capsulatum</name>
    <dbReference type="NCBI Taxonomy" id="69766"/>
    <lineage>
        <taxon>Eukaryota</taxon>
        <taxon>Fungi</taxon>
        <taxon>Dikarya</taxon>
        <taxon>Ascomycota</taxon>
        <taxon>Pezizomycotina</taxon>
        <taxon>Eurotiomycetes</taxon>
        <taxon>Eurotiomycetidae</taxon>
        <taxon>Eurotiales</taxon>
        <taxon>Aspergillaceae</taxon>
        <taxon>Penicillium</taxon>
    </lineage>
</organism>
<protein>
    <recommendedName>
        <fullName evidence="2">R3H domain-containing protein</fullName>
    </recommendedName>
</protein>
<dbReference type="OrthoDB" id="6512771at2759"/>
<feature type="compositionally biased region" description="Polar residues" evidence="1">
    <location>
        <begin position="241"/>
        <end position="255"/>
    </location>
</feature>
<evidence type="ECO:0000256" key="1">
    <source>
        <dbReference type="SAM" id="MobiDB-lite"/>
    </source>
</evidence>